<dbReference type="GO" id="GO:0005524">
    <property type="term" value="F:ATP binding"/>
    <property type="evidence" value="ECO:0007669"/>
    <property type="project" value="UniProtKB-UniRule"/>
</dbReference>
<keyword evidence="3 4" id="KW-0067">ATP-binding</keyword>
<sequence>MSPSVPGPTAPRILLLGGTAESARKAAECGLCVVNVDKPVLFEPAARKHCAQTHLIDYQDIGLVTTLARALHQHAPFTRVLSQTEAGPLVAGHLTTVLGIAGNGVGVARVLHDKLALRDLLNTRGLGSVAARRGTSCQALRDFVAHHGGAVVKPTKGSGSLAVRKVRSAGEATEAWDWLASYGVRHFMVEELLAGPELSVETFSVDGRHTVLAITGKDNGDGVVALGHVVPAELNQEEASAVAALTCRMLDAVGLVEGPAHTEVILTADGPRVVESHNRCAGGHINELVAMVHGVDLERLTYRLAGPDPVTVPEPAADGAAAVRFLTPPAGRVESVEGVDEARAAAGVVRVEVKVEPGQDVRPLHWSEDRSGVVVVRAENSAAAARRARQVAESIEIRTEPSEQEPATTMGELLAAVDEVLDPFAQDPYTHGPSAQDSLAQQEGPHACAPLSSTPPATYG</sequence>
<proteinExistence type="predicted"/>
<evidence type="ECO:0000313" key="8">
    <source>
        <dbReference type="Proteomes" id="UP000325598"/>
    </source>
</evidence>
<organism evidence="7 8">
    <name type="scientific">Streptomyces angustmyceticus</name>
    <dbReference type="NCBI Taxonomy" id="285578"/>
    <lineage>
        <taxon>Bacteria</taxon>
        <taxon>Bacillati</taxon>
        <taxon>Actinomycetota</taxon>
        <taxon>Actinomycetes</taxon>
        <taxon>Kitasatosporales</taxon>
        <taxon>Streptomycetaceae</taxon>
        <taxon>Streptomyces</taxon>
    </lineage>
</organism>
<feature type="compositionally biased region" description="Polar residues" evidence="5">
    <location>
        <begin position="451"/>
        <end position="460"/>
    </location>
</feature>
<dbReference type="PROSITE" id="PS50975">
    <property type="entry name" value="ATP_GRASP"/>
    <property type="match status" value="1"/>
</dbReference>
<dbReference type="InterPro" id="IPR040570">
    <property type="entry name" value="LAL_C2"/>
</dbReference>
<evidence type="ECO:0000256" key="5">
    <source>
        <dbReference type="SAM" id="MobiDB-lite"/>
    </source>
</evidence>
<dbReference type="Pfam" id="PF18603">
    <property type="entry name" value="LAL_C2"/>
    <property type="match status" value="1"/>
</dbReference>
<dbReference type="GeneID" id="96751808"/>
<reference evidence="7 8" key="1">
    <citation type="submission" date="2019-10" db="EMBL/GenBank/DDBJ databases">
        <title>Whole genome shotgun sequence of Streptomyces angustmyceticus NBRC 3934.</title>
        <authorList>
            <person name="Hosoyama A."/>
            <person name="Ichikawa N."/>
            <person name="Kimura A."/>
            <person name="Kitahashi Y."/>
            <person name="Komaki H."/>
            <person name="Uohara A."/>
        </authorList>
    </citation>
    <scope>NUCLEOTIDE SEQUENCE [LARGE SCALE GENOMIC DNA]</scope>
    <source>
        <strain evidence="7 8">NBRC 3934</strain>
    </source>
</reference>
<evidence type="ECO:0000256" key="3">
    <source>
        <dbReference type="ARBA" id="ARBA00022840"/>
    </source>
</evidence>
<dbReference type="GO" id="GO:0016874">
    <property type="term" value="F:ligase activity"/>
    <property type="evidence" value="ECO:0007669"/>
    <property type="project" value="UniProtKB-KW"/>
</dbReference>
<protein>
    <recommendedName>
        <fullName evidence="6">ATP-grasp domain-containing protein</fullName>
    </recommendedName>
</protein>
<evidence type="ECO:0000256" key="4">
    <source>
        <dbReference type="PROSITE-ProRule" id="PRU00409"/>
    </source>
</evidence>
<gene>
    <name evidence="7" type="ORF">San01_27600</name>
</gene>
<dbReference type="PANTHER" id="PTHR43585">
    <property type="entry name" value="FUMIPYRROLE BIOSYNTHESIS PROTEIN C"/>
    <property type="match status" value="1"/>
</dbReference>
<dbReference type="InterPro" id="IPR011761">
    <property type="entry name" value="ATP-grasp"/>
</dbReference>
<evidence type="ECO:0000256" key="1">
    <source>
        <dbReference type="ARBA" id="ARBA00022598"/>
    </source>
</evidence>
<dbReference type="OrthoDB" id="6964321at2"/>
<feature type="region of interest" description="Disordered" evidence="5">
    <location>
        <begin position="422"/>
        <end position="460"/>
    </location>
</feature>
<dbReference type="Proteomes" id="UP000325598">
    <property type="component" value="Unassembled WGS sequence"/>
</dbReference>
<dbReference type="Pfam" id="PF13535">
    <property type="entry name" value="ATP-grasp_4"/>
    <property type="match status" value="1"/>
</dbReference>
<keyword evidence="1" id="KW-0436">Ligase</keyword>
<evidence type="ECO:0000256" key="2">
    <source>
        <dbReference type="ARBA" id="ARBA00022741"/>
    </source>
</evidence>
<dbReference type="AlphaFoldDB" id="A0A5J4L7Z5"/>
<name>A0A5J4L7Z5_9ACTN</name>
<dbReference type="SUPFAM" id="SSF56059">
    <property type="entry name" value="Glutathione synthetase ATP-binding domain-like"/>
    <property type="match status" value="1"/>
</dbReference>
<keyword evidence="8" id="KW-1185">Reference proteome</keyword>
<dbReference type="GO" id="GO:0046872">
    <property type="term" value="F:metal ion binding"/>
    <property type="evidence" value="ECO:0007669"/>
    <property type="project" value="InterPro"/>
</dbReference>
<keyword evidence="2 4" id="KW-0547">Nucleotide-binding</keyword>
<dbReference type="EMBL" id="BLAG01000008">
    <property type="protein sequence ID" value="GES30273.1"/>
    <property type="molecule type" value="Genomic_DNA"/>
</dbReference>
<dbReference type="InterPro" id="IPR052032">
    <property type="entry name" value="ATP-dep_AA_Ligase"/>
</dbReference>
<dbReference type="RefSeq" id="WP_086716554.1">
    <property type="nucleotide sequence ID" value="NZ_BLAG01000008.1"/>
</dbReference>
<evidence type="ECO:0000313" key="7">
    <source>
        <dbReference type="EMBL" id="GES30273.1"/>
    </source>
</evidence>
<accession>A0A5J4L7Z5</accession>
<dbReference type="SMART" id="SM01209">
    <property type="entry name" value="GARS_A"/>
    <property type="match status" value="1"/>
</dbReference>
<dbReference type="Gene3D" id="3.30.470.20">
    <property type="entry name" value="ATP-grasp fold, B domain"/>
    <property type="match status" value="1"/>
</dbReference>
<dbReference type="PANTHER" id="PTHR43585:SF2">
    <property type="entry name" value="ATP-GRASP ENZYME FSQD"/>
    <property type="match status" value="1"/>
</dbReference>
<feature type="domain" description="ATP-grasp" evidence="6">
    <location>
        <begin position="118"/>
        <end position="306"/>
    </location>
</feature>
<comment type="caution">
    <text evidence="7">The sequence shown here is derived from an EMBL/GenBank/DDBJ whole genome shotgun (WGS) entry which is preliminary data.</text>
</comment>
<evidence type="ECO:0000259" key="6">
    <source>
        <dbReference type="PROSITE" id="PS50975"/>
    </source>
</evidence>